<dbReference type="EMBL" id="CAJOBS010000655">
    <property type="protein sequence ID" value="CAF4619281.1"/>
    <property type="molecule type" value="Genomic_DNA"/>
</dbReference>
<comment type="caution">
    <text evidence="3">The sequence shown here is derived from an EMBL/GenBank/DDBJ whole genome shotgun (WGS) entry which is preliminary data.</text>
</comment>
<dbReference type="EMBL" id="CAJOBQ010001065">
    <property type="protein sequence ID" value="CAF4451020.1"/>
    <property type="molecule type" value="Genomic_DNA"/>
</dbReference>
<dbReference type="GO" id="GO:0000302">
    <property type="term" value="P:response to reactive oxygen species"/>
    <property type="evidence" value="ECO:0007669"/>
    <property type="project" value="TreeGrafter"/>
</dbReference>
<organism evidence="3 6">
    <name type="scientific">Rotaria socialis</name>
    <dbReference type="NCBI Taxonomy" id="392032"/>
    <lineage>
        <taxon>Eukaryota</taxon>
        <taxon>Metazoa</taxon>
        <taxon>Spiralia</taxon>
        <taxon>Gnathifera</taxon>
        <taxon>Rotifera</taxon>
        <taxon>Eurotatoria</taxon>
        <taxon>Bdelloidea</taxon>
        <taxon>Philodinida</taxon>
        <taxon>Philodinidae</taxon>
        <taxon>Rotaria</taxon>
    </lineage>
</organism>
<evidence type="ECO:0000313" key="2">
    <source>
        <dbReference type="EMBL" id="CAF3324476.1"/>
    </source>
</evidence>
<dbReference type="PANTHER" id="PTHR10612:SF34">
    <property type="entry name" value="APOLIPOPROTEIN D"/>
    <property type="match status" value="1"/>
</dbReference>
<dbReference type="PANTHER" id="PTHR10612">
    <property type="entry name" value="APOLIPOPROTEIN D"/>
    <property type="match status" value="1"/>
</dbReference>
<evidence type="ECO:0000313" key="4">
    <source>
        <dbReference type="EMBL" id="CAF4451020.1"/>
    </source>
</evidence>
<dbReference type="AlphaFoldDB" id="A0A818CTF8"/>
<dbReference type="Proteomes" id="UP000663862">
    <property type="component" value="Unassembled WGS sequence"/>
</dbReference>
<dbReference type="GO" id="GO:0005737">
    <property type="term" value="C:cytoplasm"/>
    <property type="evidence" value="ECO:0007669"/>
    <property type="project" value="TreeGrafter"/>
</dbReference>
<comment type="similarity">
    <text evidence="1">Belongs to the calycin superfamily. Lipocalin family.</text>
</comment>
<dbReference type="Proteomes" id="UP000663865">
    <property type="component" value="Unassembled WGS sequence"/>
</dbReference>
<evidence type="ECO:0000256" key="1">
    <source>
        <dbReference type="PIRNR" id="PIRNR036893"/>
    </source>
</evidence>
<dbReference type="PIRSF" id="PIRSF036893">
    <property type="entry name" value="Lipocalin_ApoD"/>
    <property type="match status" value="1"/>
</dbReference>
<sequence length="210" mass="24248">MACTTPTFENLTVPSNFSLNRFLGLWYEVKWLPGEPHNESDIWRDFSQEFQLENNVSQRLIVAGKARLPNQAQCFSVGPWSILANNSAKMILETKTINSNTTLNWPYYIVKIDYDHYALVYGCMSQNYTNNDACEEPILWLFSRTRSLSTDYPNPLDSYIENTLCINLTKLKITPQSETSCYSSSSLKNYSTNKIIIFNLLILYLSLIYK</sequence>
<evidence type="ECO:0000313" key="3">
    <source>
        <dbReference type="EMBL" id="CAF3433232.1"/>
    </source>
</evidence>
<dbReference type="GO" id="GO:0008289">
    <property type="term" value="F:lipid binding"/>
    <property type="evidence" value="ECO:0007669"/>
    <property type="project" value="UniProtKB-KW"/>
</dbReference>
<dbReference type="GO" id="GO:0006629">
    <property type="term" value="P:lipid metabolic process"/>
    <property type="evidence" value="ECO:0007669"/>
    <property type="project" value="TreeGrafter"/>
</dbReference>
<protein>
    <submittedName>
        <fullName evidence="3">Uncharacterized protein</fullName>
    </submittedName>
</protein>
<dbReference type="Proteomes" id="UP000663838">
    <property type="component" value="Unassembled WGS sequence"/>
</dbReference>
<proteinExistence type="inferred from homology"/>
<dbReference type="EMBL" id="CAJNYU010000038">
    <property type="protein sequence ID" value="CAF3324476.1"/>
    <property type="molecule type" value="Genomic_DNA"/>
</dbReference>
<dbReference type="InterPro" id="IPR022271">
    <property type="entry name" value="Lipocalin_ApoD"/>
</dbReference>
<reference evidence="3" key="1">
    <citation type="submission" date="2021-02" db="EMBL/GenBank/DDBJ databases">
        <authorList>
            <person name="Nowell W R."/>
        </authorList>
    </citation>
    <scope>NUCLEOTIDE SEQUENCE</scope>
</reference>
<evidence type="ECO:0000313" key="5">
    <source>
        <dbReference type="EMBL" id="CAF4619281.1"/>
    </source>
</evidence>
<dbReference type="EMBL" id="CAJNYV010001683">
    <property type="protein sequence ID" value="CAF3433232.1"/>
    <property type="molecule type" value="Genomic_DNA"/>
</dbReference>
<gene>
    <name evidence="2" type="ORF">FME351_LOCUS1746</name>
    <name evidence="3" type="ORF">KIK155_LOCUS11005</name>
    <name evidence="5" type="ORF">TOA249_LOCUS11840</name>
    <name evidence="4" type="ORF">TSG867_LOCUS16992</name>
</gene>
<dbReference type="SUPFAM" id="SSF50814">
    <property type="entry name" value="Lipocalins"/>
    <property type="match status" value="1"/>
</dbReference>
<dbReference type="Proteomes" id="UP000663869">
    <property type="component" value="Unassembled WGS sequence"/>
</dbReference>
<dbReference type="InterPro" id="IPR012674">
    <property type="entry name" value="Calycin"/>
</dbReference>
<evidence type="ECO:0000313" key="6">
    <source>
        <dbReference type="Proteomes" id="UP000663865"/>
    </source>
</evidence>
<dbReference type="Gene3D" id="2.40.128.20">
    <property type="match status" value="1"/>
</dbReference>
<accession>A0A818CTF8</accession>
<name>A0A818CTF8_9BILA</name>